<organism evidence="4 5">
    <name type="scientific">Portunus trituberculatus</name>
    <name type="common">Swimming crab</name>
    <name type="synonym">Neptunus trituberculatus</name>
    <dbReference type="NCBI Taxonomy" id="210409"/>
    <lineage>
        <taxon>Eukaryota</taxon>
        <taxon>Metazoa</taxon>
        <taxon>Ecdysozoa</taxon>
        <taxon>Arthropoda</taxon>
        <taxon>Crustacea</taxon>
        <taxon>Multicrustacea</taxon>
        <taxon>Malacostraca</taxon>
        <taxon>Eumalacostraca</taxon>
        <taxon>Eucarida</taxon>
        <taxon>Decapoda</taxon>
        <taxon>Pleocyemata</taxon>
        <taxon>Brachyura</taxon>
        <taxon>Eubrachyura</taxon>
        <taxon>Portunoidea</taxon>
        <taxon>Portunidae</taxon>
        <taxon>Portuninae</taxon>
        <taxon>Portunus</taxon>
    </lineage>
</organism>
<proteinExistence type="inferred from homology"/>
<protein>
    <recommendedName>
        <fullName evidence="3">Ionotropic glutamate receptor C-terminal domain-containing protein</fullName>
    </recommendedName>
</protein>
<name>A0A5B7ER08_PORTR</name>
<evidence type="ECO:0000313" key="4">
    <source>
        <dbReference type="EMBL" id="MPC35687.1"/>
    </source>
</evidence>
<dbReference type="Gene3D" id="1.10.287.70">
    <property type="match status" value="1"/>
</dbReference>
<gene>
    <name evidence="4" type="ORF">E2C01_029116</name>
</gene>
<accession>A0A5B7ER08</accession>
<evidence type="ECO:0000259" key="3">
    <source>
        <dbReference type="Pfam" id="PF00060"/>
    </source>
</evidence>
<evidence type="ECO:0000256" key="1">
    <source>
        <dbReference type="ARBA" id="ARBA00008685"/>
    </source>
</evidence>
<feature type="transmembrane region" description="Helical" evidence="2">
    <location>
        <begin position="104"/>
        <end position="130"/>
    </location>
</feature>
<dbReference type="Proteomes" id="UP000324222">
    <property type="component" value="Unassembled WGS sequence"/>
</dbReference>
<sequence length="236" mass="26563">MDSRPSLLPQPSGRAVCAVPRLSVVHELLLLNFKDSVLYAFLWLVMETLREQCKPDNECGLSRDRGEWRSAGDTARLAPSWLYTFGLHLREAQVRLPRQPGTQVLVAFLWVYTMIVTIAYSTNLTAFLLVKKLPASIETLEQLSQSSLKVAGVGELFMTELQEASDPNVKSLAKKFEEQSSKQEAYQKVLAGEAMFVENRGYVEFVAKIKYSRGGESRMRVMKGNNDKAALHTDMK</sequence>
<keyword evidence="2" id="KW-0472">Membrane</keyword>
<comment type="caution">
    <text evidence="4">The sequence shown here is derived from an EMBL/GenBank/DDBJ whole genome shotgun (WGS) entry which is preliminary data.</text>
</comment>
<evidence type="ECO:0000256" key="2">
    <source>
        <dbReference type="SAM" id="Phobius"/>
    </source>
</evidence>
<evidence type="ECO:0000313" key="5">
    <source>
        <dbReference type="Proteomes" id="UP000324222"/>
    </source>
</evidence>
<comment type="similarity">
    <text evidence="1">Belongs to the glutamate-gated ion channel (TC 1.A.10.1) family.</text>
</comment>
<keyword evidence="5" id="KW-1185">Reference proteome</keyword>
<dbReference type="AlphaFoldDB" id="A0A5B7ER08"/>
<reference evidence="4 5" key="1">
    <citation type="submission" date="2019-05" db="EMBL/GenBank/DDBJ databases">
        <title>Another draft genome of Portunus trituberculatus and its Hox gene families provides insights of decapod evolution.</title>
        <authorList>
            <person name="Jeong J.-H."/>
            <person name="Song I."/>
            <person name="Kim S."/>
            <person name="Choi T."/>
            <person name="Kim D."/>
            <person name="Ryu S."/>
            <person name="Kim W."/>
        </authorList>
    </citation>
    <scope>NUCLEOTIDE SEQUENCE [LARGE SCALE GENOMIC DNA]</scope>
    <source>
        <tissue evidence="4">Muscle</tissue>
    </source>
</reference>
<dbReference type="InterPro" id="IPR001320">
    <property type="entry name" value="Iontro_rcpt_C"/>
</dbReference>
<keyword evidence="2" id="KW-1133">Transmembrane helix</keyword>
<dbReference type="Pfam" id="PF00060">
    <property type="entry name" value="Lig_chan"/>
    <property type="match status" value="1"/>
</dbReference>
<dbReference type="EMBL" id="VSRR010003324">
    <property type="protein sequence ID" value="MPC35687.1"/>
    <property type="molecule type" value="Genomic_DNA"/>
</dbReference>
<dbReference type="GO" id="GO:0016020">
    <property type="term" value="C:membrane"/>
    <property type="evidence" value="ECO:0007669"/>
    <property type="project" value="InterPro"/>
</dbReference>
<feature type="domain" description="Ionotropic glutamate receptor C-terminal" evidence="3">
    <location>
        <begin position="71"/>
        <end position="174"/>
    </location>
</feature>
<dbReference type="OrthoDB" id="6371030at2759"/>
<dbReference type="GO" id="GO:0015276">
    <property type="term" value="F:ligand-gated monoatomic ion channel activity"/>
    <property type="evidence" value="ECO:0007669"/>
    <property type="project" value="InterPro"/>
</dbReference>
<keyword evidence="2" id="KW-0812">Transmembrane</keyword>